<protein>
    <submittedName>
        <fullName evidence="2">Unannotated protein</fullName>
    </submittedName>
</protein>
<evidence type="ECO:0000259" key="1">
    <source>
        <dbReference type="Pfam" id="PF12705"/>
    </source>
</evidence>
<name>A0A6J5YDS7_9ZZZZ</name>
<dbReference type="InterPro" id="IPR038726">
    <property type="entry name" value="PDDEXK_AddAB-type"/>
</dbReference>
<gene>
    <name evidence="2" type="ORF">UFOPK1392_01806</name>
</gene>
<accession>A0A6J5YDS7</accession>
<dbReference type="InterPro" id="IPR011604">
    <property type="entry name" value="PDDEXK-like_dom_sf"/>
</dbReference>
<dbReference type="AlphaFoldDB" id="A0A6J5YDS7"/>
<sequence>MTDAEPTPIITTELNPAQQEVLDLLGAAPDARPTFSPSLRDTLLADIEDGLRDLEPELDPADPLFVSKHALSTVHGCEARHVAERDIPFEWSVPLARGTVAHKAIELSIHWRGRPDPLQLVDESLARLAEGTDGLGDWLATCSDVERAEVRALANERVATFLECFPPIKASWIPVTEGRLRAEVLGGRVVFSGRTDLALGRADGSTARKVVIDLKTGSFSAAHLDDLRFYALIETLRLGTPPRLLASYYLDAGRAQPEAVTEGLLRAAAARAVDGARALHELSVGTRAPVARPGYTCRWCPALSTCQVGQVHLGRADDSSPFDAD</sequence>
<reference evidence="2" key="1">
    <citation type="submission" date="2020-05" db="EMBL/GenBank/DDBJ databases">
        <authorList>
            <person name="Chiriac C."/>
            <person name="Salcher M."/>
            <person name="Ghai R."/>
            <person name="Kavagutti S V."/>
        </authorList>
    </citation>
    <scope>NUCLEOTIDE SEQUENCE</scope>
</reference>
<feature type="domain" description="PD-(D/E)XK endonuclease-like" evidence="1">
    <location>
        <begin position="67"/>
        <end position="307"/>
    </location>
</feature>
<dbReference type="EMBL" id="CAEMXZ010000096">
    <property type="protein sequence ID" value="CAB4324043.1"/>
    <property type="molecule type" value="Genomic_DNA"/>
</dbReference>
<dbReference type="Gene3D" id="3.90.320.10">
    <property type="match status" value="1"/>
</dbReference>
<organism evidence="2">
    <name type="scientific">freshwater metagenome</name>
    <dbReference type="NCBI Taxonomy" id="449393"/>
    <lineage>
        <taxon>unclassified sequences</taxon>
        <taxon>metagenomes</taxon>
        <taxon>ecological metagenomes</taxon>
    </lineage>
</organism>
<proteinExistence type="predicted"/>
<evidence type="ECO:0000313" key="2">
    <source>
        <dbReference type="EMBL" id="CAB4324043.1"/>
    </source>
</evidence>
<dbReference type="Pfam" id="PF12705">
    <property type="entry name" value="PDDEXK_1"/>
    <property type="match status" value="1"/>
</dbReference>